<dbReference type="STRING" id="1073999.AFK62_18620"/>
<feature type="domain" description="Amidohydrolase-related" evidence="2">
    <location>
        <begin position="4"/>
        <end position="274"/>
    </location>
</feature>
<dbReference type="RefSeq" id="WP_007671895.1">
    <property type="nucleotide sequence ID" value="NZ_CAKW01000068.1"/>
</dbReference>
<sequence>MVRIDAHQHYWRYQPQDYPWIDDAMTALRQDFGPAQLQPSLTAQRFDGAIAVQARHCEAETAWLLAQCAQAPGVRGVVGWLDITAPDIEEQLARWRLLLCGLRHQAQDEPDPAAWLARNDVAQGMRQLQRQGYAWDLLVTHRHLEAGARFAARHDEHWIVLDHFGKPDIARGAAHWAEQVKPLAALPHVVCKLSGLVTEAPGYAWRDEQLWPFFDAALALFGPERLMFGSDWPVCLLAAEYAQVYALCDTAFASLSSSERAAIWGETACRVYGLTEAQRGSVSE</sequence>
<dbReference type="InterPro" id="IPR052350">
    <property type="entry name" value="Metallo-dep_Lactonases"/>
</dbReference>
<evidence type="ECO:0000313" key="3">
    <source>
        <dbReference type="EMBL" id="ALB64394.1"/>
    </source>
</evidence>
<evidence type="ECO:0000313" key="4">
    <source>
        <dbReference type="EMBL" id="CCJ72538.1"/>
    </source>
</evidence>
<evidence type="ECO:0000313" key="5">
    <source>
        <dbReference type="Proteomes" id="UP000009340"/>
    </source>
</evidence>
<organism evidence="4 5">
    <name type="scientific">Cronobacter condimenti 1330</name>
    <dbReference type="NCBI Taxonomy" id="1073999"/>
    <lineage>
        <taxon>Bacteria</taxon>
        <taxon>Pseudomonadati</taxon>
        <taxon>Pseudomonadota</taxon>
        <taxon>Gammaproteobacteria</taxon>
        <taxon>Enterobacterales</taxon>
        <taxon>Enterobacteriaceae</taxon>
        <taxon>Cronobacter</taxon>
    </lineage>
</organism>
<evidence type="ECO:0000256" key="1">
    <source>
        <dbReference type="ARBA" id="ARBA00038310"/>
    </source>
</evidence>
<evidence type="ECO:0000259" key="2">
    <source>
        <dbReference type="Pfam" id="PF04909"/>
    </source>
</evidence>
<name>K8A015_9ENTR</name>
<dbReference type="Proteomes" id="UP000009340">
    <property type="component" value="Unassembled WGS sequence"/>
</dbReference>
<dbReference type="GO" id="GO:0016787">
    <property type="term" value="F:hydrolase activity"/>
    <property type="evidence" value="ECO:0007669"/>
    <property type="project" value="UniProtKB-KW"/>
</dbReference>
<dbReference type="Gene3D" id="3.20.20.140">
    <property type="entry name" value="Metal-dependent hydrolases"/>
    <property type="match status" value="1"/>
</dbReference>
<gene>
    <name evidence="3" type="ORF">AFK62_18620</name>
    <name evidence="4" type="ORF">BN137_1906</name>
</gene>
<dbReference type="Pfam" id="PF04909">
    <property type="entry name" value="Amidohydro_2"/>
    <property type="match status" value="1"/>
</dbReference>
<dbReference type="OrthoDB" id="9787654at2"/>
<dbReference type="eggNOG" id="COG3618">
    <property type="taxonomic scope" value="Bacteria"/>
</dbReference>
<reference evidence="4" key="1">
    <citation type="submission" date="2012-07" db="EMBL/GenBank/DDBJ databases">
        <authorList>
            <person name="Cummings C."/>
        </authorList>
    </citation>
    <scope>NUCLEOTIDE SEQUENCE</scope>
    <source>
        <strain evidence="4">1330</strain>
    </source>
</reference>
<reference evidence="6" key="2">
    <citation type="submission" date="2015-07" db="EMBL/GenBank/DDBJ databases">
        <authorList>
            <person name="Moine D."/>
            <person name="Kassam M."/>
        </authorList>
    </citation>
    <scope>NUCLEOTIDE SEQUENCE [LARGE SCALE GENOMIC DNA]</scope>
    <source>
        <strain evidence="6">LMG 26250</strain>
    </source>
</reference>
<comment type="similarity">
    <text evidence="1">Belongs to the metallo-dependent hydrolases superfamily.</text>
</comment>
<keyword evidence="4" id="KW-0378">Hydrolase</keyword>
<dbReference type="PANTHER" id="PTHR43569:SF2">
    <property type="entry name" value="AMIDOHYDROLASE-RELATED DOMAIN-CONTAINING PROTEIN"/>
    <property type="match status" value="1"/>
</dbReference>
<dbReference type="EMBL" id="CP012264">
    <property type="protein sequence ID" value="ALB64394.1"/>
    <property type="molecule type" value="Genomic_DNA"/>
</dbReference>
<protein>
    <submittedName>
        <fullName evidence="3">Amidohydrolase</fullName>
    </submittedName>
    <submittedName>
        <fullName evidence="4">L-fuconolactone hydrolase</fullName>
    </submittedName>
</protein>
<dbReference type="PATRIC" id="fig|1073999.7.peg.3890"/>
<evidence type="ECO:0000313" key="6">
    <source>
        <dbReference type="Proteomes" id="UP000067320"/>
    </source>
</evidence>
<accession>K8A015</accession>
<dbReference type="PANTHER" id="PTHR43569">
    <property type="entry name" value="AMIDOHYDROLASE"/>
    <property type="match status" value="1"/>
</dbReference>
<proteinExistence type="inferred from homology"/>
<dbReference type="SUPFAM" id="SSF51556">
    <property type="entry name" value="Metallo-dependent hydrolases"/>
    <property type="match status" value="1"/>
</dbReference>
<dbReference type="AlphaFoldDB" id="K8A015"/>
<dbReference type="InterPro" id="IPR032466">
    <property type="entry name" value="Metal_Hydrolase"/>
</dbReference>
<dbReference type="EMBL" id="CAKW01000068">
    <property type="protein sequence ID" value="CCJ72538.1"/>
    <property type="molecule type" value="Genomic_DNA"/>
</dbReference>
<dbReference type="KEGG" id="ccon:AFK62_18620"/>
<dbReference type="Proteomes" id="UP000067320">
    <property type="component" value="Chromosome"/>
</dbReference>
<reference evidence="6" key="3">
    <citation type="submission" date="2015-09" db="EMBL/GenBank/DDBJ databases">
        <title>Cronobacter genome sequencing and assembly.</title>
        <authorList>
            <person name="Descombes P."/>
            <person name="Baert L."/>
            <person name="Ngom-Bru C."/>
            <person name="Barretto C."/>
        </authorList>
    </citation>
    <scope>NUCLEOTIDE SEQUENCE [LARGE SCALE GENOMIC DNA]</scope>
    <source>
        <strain evidence="6">LMG 26250</strain>
    </source>
</reference>
<keyword evidence="6" id="KW-1185">Reference proteome</keyword>
<dbReference type="InterPro" id="IPR006680">
    <property type="entry name" value="Amidohydro-rel"/>
</dbReference>
<reference evidence="3 6" key="4">
    <citation type="journal article" date="2016" name="Genome Announc.">
        <title>Fully Closed Genome Sequences of Five Type Strains of the Genus Cronobacter and One Cronobacter sakazakii Strain.</title>
        <authorList>
            <person name="Moine D."/>
            <person name="Kassam M."/>
            <person name="Baert L."/>
            <person name="Tang Y."/>
            <person name="Barretto C."/>
            <person name="Ngom Bru C."/>
            <person name="Klijn A."/>
            <person name="Descombes P."/>
        </authorList>
    </citation>
    <scope>NUCLEOTIDE SEQUENCE [LARGE SCALE GENOMIC DNA]</scope>
    <source>
        <strain evidence="3 6">LMG 26250</strain>
    </source>
</reference>